<organism evidence="2 3">
    <name type="scientific">Gonapodya prolifera (strain JEL478)</name>
    <name type="common">Monoblepharis prolifera</name>
    <dbReference type="NCBI Taxonomy" id="1344416"/>
    <lineage>
        <taxon>Eukaryota</taxon>
        <taxon>Fungi</taxon>
        <taxon>Fungi incertae sedis</taxon>
        <taxon>Chytridiomycota</taxon>
        <taxon>Chytridiomycota incertae sedis</taxon>
        <taxon>Monoblepharidomycetes</taxon>
        <taxon>Monoblepharidales</taxon>
        <taxon>Gonapodyaceae</taxon>
        <taxon>Gonapodya</taxon>
    </lineage>
</organism>
<dbReference type="AlphaFoldDB" id="A0A139AG95"/>
<dbReference type="EMBL" id="KQ965761">
    <property type="protein sequence ID" value="KXS15584.1"/>
    <property type="molecule type" value="Genomic_DNA"/>
</dbReference>
<proteinExistence type="predicted"/>
<name>A0A139AG95_GONPJ</name>
<evidence type="ECO:0000313" key="2">
    <source>
        <dbReference type="EMBL" id="KXS15584.1"/>
    </source>
</evidence>
<keyword evidence="1" id="KW-1133">Transmembrane helix</keyword>
<protein>
    <submittedName>
        <fullName evidence="2">Uncharacterized protein</fullName>
    </submittedName>
</protein>
<sequence>MATQQGFYIHDRRTLPFDPAHSNPTPKRLSLPTFKAVRARTHNIPALLRLRMCSRTTDLDPPAAAAALVFVAVVTLVLRPAVLPGLVYGFEVAGVLEGLVLPDTEALDVVRVLRRLAGSSSMTGFLRALLRFAGGSSMAATVGEPYVWGRRHWRWLKRLERGEQVLARHLTRRWPLVLGERKRNAGWDADVT</sequence>
<gene>
    <name evidence="2" type="ORF">M427DRAFT_32271</name>
</gene>
<accession>A0A139AG95</accession>
<keyword evidence="1" id="KW-0812">Transmembrane</keyword>
<keyword evidence="3" id="KW-1185">Reference proteome</keyword>
<dbReference type="Proteomes" id="UP000070544">
    <property type="component" value="Unassembled WGS sequence"/>
</dbReference>
<feature type="transmembrane region" description="Helical" evidence="1">
    <location>
        <begin position="59"/>
        <end position="78"/>
    </location>
</feature>
<evidence type="ECO:0000256" key="1">
    <source>
        <dbReference type="SAM" id="Phobius"/>
    </source>
</evidence>
<keyword evidence="1" id="KW-0472">Membrane</keyword>
<evidence type="ECO:0000313" key="3">
    <source>
        <dbReference type="Proteomes" id="UP000070544"/>
    </source>
</evidence>
<reference evidence="2 3" key="1">
    <citation type="journal article" date="2015" name="Genome Biol. Evol.">
        <title>Phylogenomic analyses indicate that early fungi evolved digesting cell walls of algal ancestors of land plants.</title>
        <authorList>
            <person name="Chang Y."/>
            <person name="Wang S."/>
            <person name="Sekimoto S."/>
            <person name="Aerts A.L."/>
            <person name="Choi C."/>
            <person name="Clum A."/>
            <person name="LaButti K.M."/>
            <person name="Lindquist E.A."/>
            <person name="Yee Ngan C."/>
            <person name="Ohm R.A."/>
            <person name="Salamov A.A."/>
            <person name="Grigoriev I.V."/>
            <person name="Spatafora J.W."/>
            <person name="Berbee M.L."/>
        </authorList>
    </citation>
    <scope>NUCLEOTIDE SEQUENCE [LARGE SCALE GENOMIC DNA]</scope>
    <source>
        <strain evidence="2 3">JEL478</strain>
    </source>
</reference>